<accession>A0A392UFG8</accession>
<proteinExistence type="predicted"/>
<sequence length="30" mass="3082">AHTHSLNSASAPLSRNPRCGESVAAVVRPP</sequence>
<protein>
    <submittedName>
        <fullName evidence="2">Uncharacterized protein</fullName>
    </submittedName>
</protein>
<name>A0A392UFG8_9FABA</name>
<feature type="non-terminal residue" evidence="2">
    <location>
        <position position="1"/>
    </location>
</feature>
<feature type="compositionally biased region" description="Polar residues" evidence="1">
    <location>
        <begin position="1"/>
        <end position="13"/>
    </location>
</feature>
<evidence type="ECO:0000313" key="3">
    <source>
        <dbReference type="Proteomes" id="UP000265520"/>
    </source>
</evidence>
<keyword evidence="3" id="KW-1185">Reference proteome</keyword>
<evidence type="ECO:0000256" key="1">
    <source>
        <dbReference type="SAM" id="MobiDB-lite"/>
    </source>
</evidence>
<evidence type="ECO:0000313" key="2">
    <source>
        <dbReference type="EMBL" id="MCI71738.1"/>
    </source>
</evidence>
<dbReference type="AlphaFoldDB" id="A0A392UFG8"/>
<organism evidence="2 3">
    <name type="scientific">Trifolium medium</name>
    <dbReference type="NCBI Taxonomy" id="97028"/>
    <lineage>
        <taxon>Eukaryota</taxon>
        <taxon>Viridiplantae</taxon>
        <taxon>Streptophyta</taxon>
        <taxon>Embryophyta</taxon>
        <taxon>Tracheophyta</taxon>
        <taxon>Spermatophyta</taxon>
        <taxon>Magnoliopsida</taxon>
        <taxon>eudicotyledons</taxon>
        <taxon>Gunneridae</taxon>
        <taxon>Pentapetalae</taxon>
        <taxon>rosids</taxon>
        <taxon>fabids</taxon>
        <taxon>Fabales</taxon>
        <taxon>Fabaceae</taxon>
        <taxon>Papilionoideae</taxon>
        <taxon>50 kb inversion clade</taxon>
        <taxon>NPAAA clade</taxon>
        <taxon>Hologalegina</taxon>
        <taxon>IRL clade</taxon>
        <taxon>Trifolieae</taxon>
        <taxon>Trifolium</taxon>
    </lineage>
</organism>
<dbReference type="Proteomes" id="UP000265520">
    <property type="component" value="Unassembled WGS sequence"/>
</dbReference>
<feature type="region of interest" description="Disordered" evidence="1">
    <location>
        <begin position="1"/>
        <end position="30"/>
    </location>
</feature>
<dbReference type="EMBL" id="LXQA010802983">
    <property type="protein sequence ID" value="MCI71738.1"/>
    <property type="molecule type" value="Genomic_DNA"/>
</dbReference>
<comment type="caution">
    <text evidence="2">The sequence shown here is derived from an EMBL/GenBank/DDBJ whole genome shotgun (WGS) entry which is preliminary data.</text>
</comment>
<reference evidence="2 3" key="1">
    <citation type="journal article" date="2018" name="Front. Plant Sci.">
        <title>Red Clover (Trifolium pratense) and Zigzag Clover (T. medium) - A Picture of Genomic Similarities and Differences.</title>
        <authorList>
            <person name="Dluhosova J."/>
            <person name="Istvanek J."/>
            <person name="Nedelnik J."/>
            <person name="Repkova J."/>
        </authorList>
    </citation>
    <scope>NUCLEOTIDE SEQUENCE [LARGE SCALE GENOMIC DNA]</scope>
    <source>
        <strain evidence="3">cv. 10/8</strain>
        <tissue evidence="2">Leaf</tissue>
    </source>
</reference>